<dbReference type="GO" id="GO:0008234">
    <property type="term" value="F:cysteine-type peptidase activity"/>
    <property type="evidence" value="ECO:0007669"/>
    <property type="project" value="InterPro"/>
</dbReference>
<dbReference type="InterPro" id="IPR038765">
    <property type="entry name" value="Papain-like_cys_pep_sf"/>
</dbReference>
<keyword evidence="3" id="KW-0812">Transmembrane</keyword>
<keyword evidence="3" id="KW-1133">Transmembrane helix</keyword>
<accession>A0A6G0WSU7</accession>
<comment type="similarity">
    <text evidence="1">Belongs to the peptidase C1 family.</text>
</comment>
<dbReference type="GO" id="GO:0006508">
    <property type="term" value="P:proteolysis"/>
    <property type="evidence" value="ECO:0007669"/>
    <property type="project" value="InterPro"/>
</dbReference>
<keyword evidence="4" id="KW-0732">Signal</keyword>
<dbReference type="InterPro" id="IPR000668">
    <property type="entry name" value="Peptidase_C1A_C"/>
</dbReference>
<evidence type="ECO:0000256" key="4">
    <source>
        <dbReference type="SAM" id="SignalP"/>
    </source>
</evidence>
<keyword evidence="2" id="KW-0865">Zymogen</keyword>
<dbReference type="PANTHER" id="PTHR12411">
    <property type="entry name" value="CYSTEINE PROTEASE FAMILY C1-RELATED"/>
    <property type="match status" value="1"/>
</dbReference>
<dbReference type="EMBL" id="VJMJ01000153">
    <property type="protein sequence ID" value="KAF0730568.1"/>
    <property type="molecule type" value="Genomic_DNA"/>
</dbReference>
<feature type="chain" id="PRO_5026209493" description="Peptidase C1A papain C-terminal domain-containing protein" evidence="4">
    <location>
        <begin position="20"/>
        <end position="414"/>
    </location>
</feature>
<evidence type="ECO:0000256" key="2">
    <source>
        <dbReference type="ARBA" id="ARBA00023145"/>
    </source>
</evidence>
<feature type="signal peptide" evidence="4">
    <location>
        <begin position="1"/>
        <end position="19"/>
    </location>
</feature>
<evidence type="ECO:0000313" key="7">
    <source>
        <dbReference type="Proteomes" id="UP000481153"/>
    </source>
</evidence>
<sequence>MSWTERLVLLATLFTGALTCRRIPSWDASDTMNARTLVVPPPTPEQIAEMEAMPRFFDWCEQGMCASSWNQHIPTYCGSCYAHGALASANDRIKIMHHKMGWKRPDVMLGRQSFLNCAYGHGLSHGCKGGAPADVYEFMKVYGLPDETCLHYNATDYTKYLNSSNGTCPPEGYCINCMKTPASPTIPVCFPVTKVVRYRAKAYWRLSGEYAMMKELLNGPITCGIAVSGGFVANYSAGIFRDTTNFTFMDHDVEIVGWGELDGVKYWHVRNSWGTYWGENGFFKIVRGENNLVIESECHAMIPDVSDDELIWDEVKPAYGGSEFGLRPFDDAKIATLKRPLEDTSAISWNSSRLRRHEQLHAPPPAPPANVDMPQLSPRTVFVPLVVACSAGIAIGTFSALQYTRRYAHYQRID</sequence>
<keyword evidence="7" id="KW-1185">Reference proteome</keyword>
<organism evidence="6 7">
    <name type="scientific">Aphanomyces euteiches</name>
    <dbReference type="NCBI Taxonomy" id="100861"/>
    <lineage>
        <taxon>Eukaryota</taxon>
        <taxon>Sar</taxon>
        <taxon>Stramenopiles</taxon>
        <taxon>Oomycota</taxon>
        <taxon>Saprolegniomycetes</taxon>
        <taxon>Saprolegniales</taxon>
        <taxon>Verrucalvaceae</taxon>
        <taxon>Aphanomyces</taxon>
    </lineage>
</organism>
<dbReference type="AlphaFoldDB" id="A0A6G0WSU7"/>
<comment type="caution">
    <text evidence="6">The sequence shown here is derived from an EMBL/GenBank/DDBJ whole genome shotgun (WGS) entry which is preliminary data.</text>
</comment>
<evidence type="ECO:0000256" key="3">
    <source>
        <dbReference type="SAM" id="Phobius"/>
    </source>
</evidence>
<evidence type="ECO:0000259" key="5">
    <source>
        <dbReference type="SMART" id="SM00645"/>
    </source>
</evidence>
<dbReference type="SUPFAM" id="SSF54001">
    <property type="entry name" value="Cysteine proteinases"/>
    <property type="match status" value="1"/>
</dbReference>
<dbReference type="Gene3D" id="3.90.70.10">
    <property type="entry name" value="Cysteine proteinases"/>
    <property type="match status" value="1"/>
</dbReference>
<feature type="domain" description="Peptidase C1A papain C-terminal" evidence="5">
    <location>
        <begin position="53"/>
        <end position="302"/>
    </location>
</feature>
<proteinExistence type="inferred from homology"/>
<dbReference type="VEuPathDB" id="FungiDB:AeMF1_004443"/>
<dbReference type="SMART" id="SM00645">
    <property type="entry name" value="Pept_C1"/>
    <property type="match status" value="1"/>
</dbReference>
<dbReference type="Proteomes" id="UP000481153">
    <property type="component" value="Unassembled WGS sequence"/>
</dbReference>
<name>A0A6G0WSU7_9STRA</name>
<reference evidence="6 7" key="1">
    <citation type="submission" date="2019-07" db="EMBL/GenBank/DDBJ databases">
        <title>Genomics analysis of Aphanomyces spp. identifies a new class of oomycete effector associated with host adaptation.</title>
        <authorList>
            <person name="Gaulin E."/>
        </authorList>
    </citation>
    <scope>NUCLEOTIDE SEQUENCE [LARGE SCALE GENOMIC DNA]</scope>
    <source>
        <strain evidence="6 7">ATCC 201684</strain>
    </source>
</reference>
<feature type="transmembrane region" description="Helical" evidence="3">
    <location>
        <begin position="381"/>
        <end position="403"/>
    </location>
</feature>
<dbReference type="InterPro" id="IPR013128">
    <property type="entry name" value="Peptidase_C1A"/>
</dbReference>
<evidence type="ECO:0000313" key="6">
    <source>
        <dbReference type="EMBL" id="KAF0730568.1"/>
    </source>
</evidence>
<protein>
    <recommendedName>
        <fullName evidence="5">Peptidase C1A papain C-terminal domain-containing protein</fullName>
    </recommendedName>
</protein>
<gene>
    <name evidence="6" type="ORF">Ae201684_011990</name>
</gene>
<keyword evidence="3" id="KW-0472">Membrane</keyword>
<dbReference type="FunFam" id="3.90.70.10:FF:000117">
    <property type="entry name" value="Probable papain cysteine protease"/>
    <property type="match status" value="1"/>
</dbReference>
<evidence type="ECO:0000256" key="1">
    <source>
        <dbReference type="ARBA" id="ARBA00008455"/>
    </source>
</evidence>
<dbReference type="Pfam" id="PF00112">
    <property type="entry name" value="Peptidase_C1"/>
    <property type="match status" value="1"/>
</dbReference>